<evidence type="ECO:0000313" key="2">
    <source>
        <dbReference type="Proteomes" id="UP001634394"/>
    </source>
</evidence>
<feature type="non-terminal residue" evidence="1">
    <location>
        <position position="1"/>
    </location>
</feature>
<dbReference type="EMBL" id="JBJQND010000009">
    <property type="protein sequence ID" value="KAL3867013.1"/>
    <property type="molecule type" value="Genomic_DNA"/>
</dbReference>
<reference evidence="1 2" key="1">
    <citation type="submission" date="2024-11" db="EMBL/GenBank/DDBJ databases">
        <title>Chromosome-level genome assembly of the freshwater bivalve Anodonta woodiana.</title>
        <authorList>
            <person name="Chen X."/>
        </authorList>
    </citation>
    <scope>NUCLEOTIDE SEQUENCE [LARGE SCALE GENOMIC DNA]</scope>
    <source>
        <strain evidence="1">MN2024</strain>
        <tissue evidence="1">Gills</tissue>
    </source>
</reference>
<organism evidence="1 2">
    <name type="scientific">Sinanodonta woodiana</name>
    <name type="common">Chinese pond mussel</name>
    <name type="synonym">Anodonta woodiana</name>
    <dbReference type="NCBI Taxonomy" id="1069815"/>
    <lineage>
        <taxon>Eukaryota</taxon>
        <taxon>Metazoa</taxon>
        <taxon>Spiralia</taxon>
        <taxon>Lophotrochozoa</taxon>
        <taxon>Mollusca</taxon>
        <taxon>Bivalvia</taxon>
        <taxon>Autobranchia</taxon>
        <taxon>Heteroconchia</taxon>
        <taxon>Palaeoheterodonta</taxon>
        <taxon>Unionida</taxon>
        <taxon>Unionoidea</taxon>
        <taxon>Unionidae</taxon>
        <taxon>Unioninae</taxon>
        <taxon>Sinanodonta</taxon>
    </lineage>
</organism>
<gene>
    <name evidence="1" type="ORF">ACJMK2_044254</name>
</gene>
<comment type="caution">
    <text evidence="1">The sequence shown here is derived from an EMBL/GenBank/DDBJ whole genome shotgun (WGS) entry which is preliminary data.</text>
</comment>
<dbReference type="AlphaFoldDB" id="A0ABD3W2T7"/>
<protein>
    <submittedName>
        <fullName evidence="1">Uncharacterized protein</fullName>
    </submittedName>
</protein>
<evidence type="ECO:0000313" key="1">
    <source>
        <dbReference type="EMBL" id="KAL3867013.1"/>
    </source>
</evidence>
<sequence>QTQGDAVLSIHCVNETDNQAKITVNVSEPSTPKHKLCRLEMLSPSDKVTCQMAPPKKIRRG</sequence>
<proteinExistence type="predicted"/>
<name>A0ABD3W2T7_SINWO</name>
<dbReference type="Proteomes" id="UP001634394">
    <property type="component" value="Unassembled WGS sequence"/>
</dbReference>
<accession>A0ABD3W2T7</accession>
<keyword evidence="2" id="KW-1185">Reference proteome</keyword>